<protein>
    <submittedName>
        <fullName evidence="2">Uncharacterized protein</fullName>
    </submittedName>
</protein>
<dbReference type="EMBL" id="JAGPXC010000003">
    <property type="protein sequence ID" value="KAH6656142.1"/>
    <property type="molecule type" value="Genomic_DNA"/>
</dbReference>
<gene>
    <name evidence="2" type="ORF">BKA67DRAFT_535036</name>
</gene>
<keyword evidence="1" id="KW-0732">Signal</keyword>
<accession>A0A9P8UQ21</accession>
<reference evidence="2" key="1">
    <citation type="journal article" date="2021" name="Nat. Commun.">
        <title>Genetic determinants of endophytism in the Arabidopsis root mycobiome.</title>
        <authorList>
            <person name="Mesny F."/>
            <person name="Miyauchi S."/>
            <person name="Thiergart T."/>
            <person name="Pickel B."/>
            <person name="Atanasova L."/>
            <person name="Karlsson M."/>
            <person name="Huettel B."/>
            <person name="Barry K.W."/>
            <person name="Haridas S."/>
            <person name="Chen C."/>
            <person name="Bauer D."/>
            <person name="Andreopoulos W."/>
            <person name="Pangilinan J."/>
            <person name="LaButti K."/>
            <person name="Riley R."/>
            <person name="Lipzen A."/>
            <person name="Clum A."/>
            <person name="Drula E."/>
            <person name="Henrissat B."/>
            <person name="Kohler A."/>
            <person name="Grigoriev I.V."/>
            <person name="Martin F.M."/>
            <person name="Hacquard S."/>
        </authorList>
    </citation>
    <scope>NUCLEOTIDE SEQUENCE</scope>
    <source>
        <strain evidence="2">MPI-SDFR-AT-0073</strain>
    </source>
</reference>
<feature type="chain" id="PRO_5040510751" evidence="1">
    <location>
        <begin position="19"/>
        <end position="162"/>
    </location>
</feature>
<dbReference type="AlphaFoldDB" id="A0A9P8UQ21"/>
<organism evidence="2 3">
    <name type="scientific">Truncatella angustata</name>
    <dbReference type="NCBI Taxonomy" id="152316"/>
    <lineage>
        <taxon>Eukaryota</taxon>
        <taxon>Fungi</taxon>
        <taxon>Dikarya</taxon>
        <taxon>Ascomycota</taxon>
        <taxon>Pezizomycotina</taxon>
        <taxon>Sordariomycetes</taxon>
        <taxon>Xylariomycetidae</taxon>
        <taxon>Amphisphaeriales</taxon>
        <taxon>Sporocadaceae</taxon>
        <taxon>Truncatella</taxon>
    </lineage>
</organism>
<dbReference type="GeneID" id="70128846"/>
<name>A0A9P8UQ21_9PEZI</name>
<dbReference type="RefSeq" id="XP_045960407.1">
    <property type="nucleotide sequence ID" value="XM_046099954.1"/>
</dbReference>
<dbReference type="OrthoDB" id="3542181at2759"/>
<dbReference type="Proteomes" id="UP000758603">
    <property type="component" value="Unassembled WGS sequence"/>
</dbReference>
<evidence type="ECO:0000313" key="3">
    <source>
        <dbReference type="Proteomes" id="UP000758603"/>
    </source>
</evidence>
<evidence type="ECO:0000256" key="1">
    <source>
        <dbReference type="SAM" id="SignalP"/>
    </source>
</evidence>
<proteinExistence type="predicted"/>
<keyword evidence="3" id="KW-1185">Reference proteome</keyword>
<evidence type="ECO:0000313" key="2">
    <source>
        <dbReference type="EMBL" id="KAH6656142.1"/>
    </source>
</evidence>
<sequence>MRSMVTYLIILGAALVHASPFTAMSPSPSKDTLSLQAIPTFRGTGLHHPTPVASLTRPTGSGCQRNTTTKYTLPVPKVTPPPAAGGVFFEPESETAVAEVGAKFRQTTYYTCVTWPSTVHCGWHEPILDASMNAAWSGYGSRKAAAWGTMAAIAALAVVMGT</sequence>
<comment type="caution">
    <text evidence="2">The sequence shown here is derived from an EMBL/GenBank/DDBJ whole genome shotgun (WGS) entry which is preliminary data.</text>
</comment>
<feature type="signal peptide" evidence="1">
    <location>
        <begin position="1"/>
        <end position="18"/>
    </location>
</feature>